<name>A0A3M7P0Z3_BRAPC</name>
<dbReference type="EMBL" id="REGN01014270">
    <property type="protein sequence ID" value="RMZ92842.1"/>
    <property type="molecule type" value="Genomic_DNA"/>
</dbReference>
<accession>A0A3M7P0Z3</accession>
<dbReference type="AlphaFoldDB" id="A0A3M7P0Z3"/>
<evidence type="ECO:0000313" key="2">
    <source>
        <dbReference type="Proteomes" id="UP000276133"/>
    </source>
</evidence>
<gene>
    <name evidence="1" type="ORF">BpHYR1_028846</name>
</gene>
<keyword evidence="2" id="KW-1185">Reference proteome</keyword>
<sequence length="69" mass="7693">MDTIDLFICVHSIENIIETGDPRMNDSINFTNPGQRFESVKDAKIEQPVKPSAMLYLGGTYHGKAEPNP</sequence>
<dbReference type="Proteomes" id="UP000276133">
    <property type="component" value="Unassembled WGS sequence"/>
</dbReference>
<organism evidence="1 2">
    <name type="scientific">Brachionus plicatilis</name>
    <name type="common">Marine rotifer</name>
    <name type="synonym">Brachionus muelleri</name>
    <dbReference type="NCBI Taxonomy" id="10195"/>
    <lineage>
        <taxon>Eukaryota</taxon>
        <taxon>Metazoa</taxon>
        <taxon>Spiralia</taxon>
        <taxon>Gnathifera</taxon>
        <taxon>Rotifera</taxon>
        <taxon>Eurotatoria</taxon>
        <taxon>Monogononta</taxon>
        <taxon>Pseudotrocha</taxon>
        <taxon>Ploima</taxon>
        <taxon>Brachionidae</taxon>
        <taxon>Brachionus</taxon>
    </lineage>
</organism>
<evidence type="ECO:0000313" key="1">
    <source>
        <dbReference type="EMBL" id="RMZ92842.1"/>
    </source>
</evidence>
<proteinExistence type="predicted"/>
<reference evidence="1 2" key="1">
    <citation type="journal article" date="2018" name="Sci. Rep.">
        <title>Genomic signatures of local adaptation to the degree of environmental predictability in rotifers.</title>
        <authorList>
            <person name="Franch-Gras L."/>
            <person name="Hahn C."/>
            <person name="Garcia-Roger E.M."/>
            <person name="Carmona M.J."/>
            <person name="Serra M."/>
            <person name="Gomez A."/>
        </authorList>
    </citation>
    <scope>NUCLEOTIDE SEQUENCE [LARGE SCALE GENOMIC DNA]</scope>
    <source>
        <strain evidence="1">HYR1</strain>
    </source>
</reference>
<protein>
    <submittedName>
        <fullName evidence="1">Uncharacterized protein</fullName>
    </submittedName>
</protein>
<comment type="caution">
    <text evidence="1">The sequence shown here is derived from an EMBL/GenBank/DDBJ whole genome shotgun (WGS) entry which is preliminary data.</text>
</comment>